<name>A0A021VPQ3_9CELL</name>
<keyword evidence="5" id="KW-1185">Reference proteome</keyword>
<dbReference type="Pfam" id="PF10708">
    <property type="entry name" value="DUF2510"/>
    <property type="match status" value="1"/>
</dbReference>
<evidence type="ECO:0000256" key="2">
    <source>
        <dbReference type="SAM" id="MobiDB-lite"/>
    </source>
</evidence>
<organism evidence="4 5">
    <name type="scientific">Actinotalea ferrariae CF5-4</name>
    <dbReference type="NCBI Taxonomy" id="948458"/>
    <lineage>
        <taxon>Bacteria</taxon>
        <taxon>Bacillati</taxon>
        <taxon>Actinomycetota</taxon>
        <taxon>Actinomycetes</taxon>
        <taxon>Micrococcales</taxon>
        <taxon>Cellulomonadaceae</taxon>
        <taxon>Actinotalea</taxon>
    </lineage>
</organism>
<dbReference type="EMBL" id="AXCW01000361">
    <property type="protein sequence ID" value="EYR62015.1"/>
    <property type="molecule type" value="Genomic_DNA"/>
</dbReference>
<dbReference type="Pfam" id="PF13455">
    <property type="entry name" value="MUG113"/>
    <property type="match status" value="1"/>
</dbReference>
<gene>
    <name evidence="4" type="ORF">N866_12765</name>
</gene>
<dbReference type="InterPro" id="IPR025280">
    <property type="entry name" value="SNIPE"/>
</dbReference>
<proteinExistence type="predicted"/>
<dbReference type="InterPro" id="IPR018306">
    <property type="entry name" value="Phage_T5_Orf172_DNA-bd"/>
</dbReference>
<evidence type="ECO:0000313" key="5">
    <source>
        <dbReference type="Proteomes" id="UP000019753"/>
    </source>
</evidence>
<feature type="coiled-coil region" evidence="1">
    <location>
        <begin position="75"/>
        <end position="127"/>
    </location>
</feature>
<evidence type="ECO:0000259" key="3">
    <source>
        <dbReference type="SMART" id="SM00974"/>
    </source>
</evidence>
<feature type="region of interest" description="Disordered" evidence="2">
    <location>
        <begin position="1"/>
        <end position="41"/>
    </location>
</feature>
<keyword evidence="1" id="KW-0175">Coiled coil</keyword>
<feature type="compositionally biased region" description="Low complexity" evidence="2">
    <location>
        <begin position="14"/>
        <end position="41"/>
    </location>
</feature>
<sequence length="463" mass="51223">MRYWDGAQWTEHTAQPQPAAAAAPAQQPSQPAAEQSPPASSRKIGLFGARGVARDLAAENDQLRAALEQTGALTLAEIQLQTATAQAELTALQEQISRARHRHAAEVAAAQAELEALRTQALDVRHAINVQEFGLYDFEHPAEASATLSAELARVRAQIKATASSKRAVTATSNFTFNNSAAQGRKFVDSMSKTMLAAYNAEAENAIKTVKAGGLTTAQARLTKVVERVANNGQMINLAITPEYHGLRMRELELAARHQAAVQAAKEAEREERARLREEKRVEDELRREREKLDKERDHYANALAALQARGDTTGAAELQAKLEQIERSIADVDYRAANVRAGYVYVISNIGAFGDTVVKIGMTRRLEPMDRVRELGDASVPFTFDVHALFFSEDAFGIEAMLHRHFAEQRVNRINTRREFFYATPEQVLEVLREHNVALVEYTTEPAAEEFRASRELAATRV</sequence>
<feature type="coiled-coil region" evidence="1">
    <location>
        <begin position="259"/>
        <end position="336"/>
    </location>
</feature>
<dbReference type="InterPro" id="IPR018929">
    <property type="entry name" value="DUF2510"/>
</dbReference>
<dbReference type="SMART" id="SM00974">
    <property type="entry name" value="T5orf172"/>
    <property type="match status" value="1"/>
</dbReference>
<protein>
    <recommendedName>
        <fullName evidence="3">Bacteriophage T5 Orf172 DNA-binding domain-containing protein</fullName>
    </recommendedName>
</protein>
<dbReference type="Proteomes" id="UP000019753">
    <property type="component" value="Unassembled WGS sequence"/>
</dbReference>
<accession>A0A021VPQ3</accession>
<dbReference type="Pfam" id="PF13250">
    <property type="entry name" value="SNIPE"/>
    <property type="match status" value="1"/>
</dbReference>
<evidence type="ECO:0000256" key="1">
    <source>
        <dbReference type="SAM" id="Coils"/>
    </source>
</evidence>
<reference evidence="4 5" key="1">
    <citation type="submission" date="2014-01" db="EMBL/GenBank/DDBJ databases">
        <title>Actinotalea ferrariae CF5-4.</title>
        <authorList>
            <person name="Chen F."/>
            <person name="Li Y."/>
            <person name="Wang G."/>
        </authorList>
    </citation>
    <scope>NUCLEOTIDE SEQUENCE [LARGE SCALE GENOMIC DNA]</scope>
    <source>
        <strain evidence="4 5">CF5-4</strain>
    </source>
</reference>
<feature type="domain" description="Bacteriophage T5 Orf172 DNA-binding" evidence="3">
    <location>
        <begin position="353"/>
        <end position="436"/>
    </location>
</feature>
<comment type="caution">
    <text evidence="4">The sequence shown here is derived from an EMBL/GenBank/DDBJ whole genome shotgun (WGS) entry which is preliminary data.</text>
</comment>
<dbReference type="AlphaFoldDB" id="A0A021VPQ3"/>
<evidence type="ECO:0000313" key="4">
    <source>
        <dbReference type="EMBL" id="EYR62015.1"/>
    </source>
</evidence>